<dbReference type="EMBL" id="VJMH01007375">
    <property type="protein sequence ID" value="KAF0683742.1"/>
    <property type="molecule type" value="Genomic_DNA"/>
</dbReference>
<proteinExistence type="predicted"/>
<name>A0A485LRG5_9STRA</name>
<accession>A0A485LRG5</accession>
<dbReference type="InterPro" id="IPR043136">
    <property type="entry name" value="B30.2/SPRY_sf"/>
</dbReference>
<evidence type="ECO:0000313" key="3">
    <source>
        <dbReference type="Proteomes" id="UP000332933"/>
    </source>
</evidence>
<evidence type="ECO:0000313" key="2">
    <source>
        <dbReference type="EMBL" id="VFU00868.1"/>
    </source>
</evidence>
<dbReference type="Gene3D" id="2.60.120.920">
    <property type="match status" value="1"/>
</dbReference>
<gene>
    <name evidence="2" type="primary">Aste57867_24227</name>
    <name evidence="1" type="ORF">As57867_024152</name>
    <name evidence="2" type="ORF">ASTE57867_24227</name>
</gene>
<protein>
    <submittedName>
        <fullName evidence="2">Aste57867_24227 protein</fullName>
    </submittedName>
</protein>
<dbReference type="InterPro" id="IPR013320">
    <property type="entry name" value="ConA-like_dom_sf"/>
</dbReference>
<evidence type="ECO:0000313" key="1">
    <source>
        <dbReference type="EMBL" id="KAF0683742.1"/>
    </source>
</evidence>
<dbReference type="AlphaFoldDB" id="A0A485LRG5"/>
<reference evidence="2 3" key="1">
    <citation type="submission" date="2019-03" db="EMBL/GenBank/DDBJ databases">
        <authorList>
            <person name="Gaulin E."/>
            <person name="Dumas B."/>
        </authorList>
    </citation>
    <scope>NUCLEOTIDE SEQUENCE [LARGE SCALE GENOMIC DNA]</scope>
    <source>
        <strain evidence="2">CBS 568.67</strain>
    </source>
</reference>
<keyword evidence="3" id="KW-1185">Reference proteome</keyword>
<reference evidence="1" key="2">
    <citation type="submission" date="2019-06" db="EMBL/GenBank/DDBJ databases">
        <title>Genomics analysis of Aphanomyces spp. identifies a new class of oomycete effector associated with host adaptation.</title>
        <authorList>
            <person name="Gaulin E."/>
        </authorList>
    </citation>
    <scope>NUCLEOTIDE SEQUENCE</scope>
    <source>
        <strain evidence="1">CBS 578.67</strain>
    </source>
</reference>
<dbReference type="EMBL" id="CAADRA010007401">
    <property type="protein sequence ID" value="VFU00868.1"/>
    <property type="molecule type" value="Genomic_DNA"/>
</dbReference>
<sequence length="133" mass="14439">MKTATKSSHGSWSSVIGAEPVTSFDIRLDQYGQHNYVGLSPRSSFIADGYNHGYVIQVHNGYKSSQLGKNDQHCYGAIFSPGDIVTVRVTNGNEIHFGKNGQDLGKAFMVTAPTVPLFPLVTMYSIGKVTIVD</sequence>
<organism evidence="2 3">
    <name type="scientific">Aphanomyces stellatus</name>
    <dbReference type="NCBI Taxonomy" id="120398"/>
    <lineage>
        <taxon>Eukaryota</taxon>
        <taxon>Sar</taxon>
        <taxon>Stramenopiles</taxon>
        <taxon>Oomycota</taxon>
        <taxon>Saprolegniomycetes</taxon>
        <taxon>Saprolegniales</taxon>
        <taxon>Verrucalvaceae</taxon>
        <taxon>Aphanomyces</taxon>
    </lineage>
</organism>
<dbReference type="SUPFAM" id="SSF49899">
    <property type="entry name" value="Concanavalin A-like lectins/glucanases"/>
    <property type="match status" value="1"/>
</dbReference>
<dbReference type="Proteomes" id="UP000332933">
    <property type="component" value="Unassembled WGS sequence"/>
</dbReference>